<accession>A0ABY0TK66</accession>
<proteinExistence type="predicted"/>
<sequence>MIAGKSPETWYWSHDIESDQIDSIVVPGMNLMRLSSYGTGSHRRFAALIFKDSGLDHSYTLDLDAAAIEVLPRETGARPATITVDISGSQRRFSLVLQKEPGPLSSVHLDLDEVTVRKFLDGHHGISDFVTYVADGVRKYAVILEERSGSSWFLTGLTAHELDTRLAELGASLLRVRAYVEDGQQRFAAIAEQPGAGKWAWYAGLDADAVASKLDANNAYPFDLDATRDERGVRFTVVMYRNKP</sequence>
<keyword evidence="2" id="KW-1185">Reference proteome</keyword>
<comment type="caution">
    <text evidence="1">The sequence shown here is derived from an EMBL/GenBank/DDBJ whole genome shotgun (WGS) entry which is preliminary data.</text>
</comment>
<name>A0ABY0TK66_9PROT</name>
<evidence type="ECO:0000313" key="1">
    <source>
        <dbReference type="EMBL" id="SDQ96438.1"/>
    </source>
</evidence>
<protein>
    <submittedName>
        <fullName evidence="1">Uncharacterized protein</fullName>
    </submittedName>
</protein>
<evidence type="ECO:0000313" key="2">
    <source>
        <dbReference type="Proteomes" id="UP000183471"/>
    </source>
</evidence>
<organism evidence="1 2">
    <name type="scientific">Nitrosospira multiformis</name>
    <dbReference type="NCBI Taxonomy" id="1231"/>
    <lineage>
        <taxon>Bacteria</taxon>
        <taxon>Pseudomonadati</taxon>
        <taxon>Pseudomonadota</taxon>
        <taxon>Betaproteobacteria</taxon>
        <taxon>Nitrosomonadales</taxon>
        <taxon>Nitrosomonadaceae</taxon>
        <taxon>Nitrosospira</taxon>
    </lineage>
</organism>
<gene>
    <name evidence="1" type="ORF">SAMN05216402_3023</name>
</gene>
<dbReference type="EMBL" id="FNKY01000001">
    <property type="protein sequence ID" value="SDQ96438.1"/>
    <property type="molecule type" value="Genomic_DNA"/>
</dbReference>
<reference evidence="1 2" key="1">
    <citation type="submission" date="2016-10" db="EMBL/GenBank/DDBJ databases">
        <authorList>
            <person name="Varghese N."/>
            <person name="Submissions S."/>
        </authorList>
    </citation>
    <scope>NUCLEOTIDE SEQUENCE [LARGE SCALE GENOMIC DNA]</scope>
    <source>
        <strain evidence="1 2">Nl1</strain>
    </source>
</reference>
<dbReference type="Proteomes" id="UP000183471">
    <property type="component" value="Unassembled WGS sequence"/>
</dbReference>